<evidence type="ECO:0000313" key="4">
    <source>
        <dbReference type="Proteomes" id="UP000825935"/>
    </source>
</evidence>
<comment type="caution">
    <text evidence="3">The sequence shown here is derived from an EMBL/GenBank/DDBJ whole genome shotgun (WGS) entry which is preliminary data.</text>
</comment>
<dbReference type="GO" id="GO:0030674">
    <property type="term" value="F:protein-macromolecule adaptor activity"/>
    <property type="evidence" value="ECO:0007669"/>
    <property type="project" value="TreeGrafter"/>
</dbReference>
<reference evidence="3" key="1">
    <citation type="submission" date="2021-08" db="EMBL/GenBank/DDBJ databases">
        <title>WGS assembly of Ceratopteris richardii.</title>
        <authorList>
            <person name="Marchant D.B."/>
            <person name="Chen G."/>
            <person name="Jenkins J."/>
            <person name="Shu S."/>
            <person name="Leebens-Mack J."/>
            <person name="Grimwood J."/>
            <person name="Schmutz J."/>
            <person name="Soltis P."/>
            <person name="Soltis D."/>
            <person name="Chen Z.-H."/>
        </authorList>
    </citation>
    <scope>NUCLEOTIDE SEQUENCE</scope>
    <source>
        <strain evidence="3">Whitten #5841</strain>
        <tissue evidence="3">Leaf</tissue>
    </source>
</reference>
<evidence type="ECO:0000256" key="1">
    <source>
        <dbReference type="ARBA" id="ARBA00023783"/>
    </source>
</evidence>
<evidence type="ECO:0000313" key="3">
    <source>
        <dbReference type="EMBL" id="KAH7429121.1"/>
    </source>
</evidence>
<dbReference type="EMBL" id="CM035414">
    <property type="protein sequence ID" value="KAH7429121.1"/>
    <property type="molecule type" value="Genomic_DNA"/>
</dbReference>
<dbReference type="InterPro" id="IPR035903">
    <property type="entry name" value="HesB-like_dom_sf"/>
</dbReference>
<feature type="domain" description="Core" evidence="2">
    <location>
        <begin position="60"/>
        <end position="162"/>
    </location>
</feature>
<protein>
    <recommendedName>
        <fullName evidence="2">Core domain-containing protein</fullName>
    </recommendedName>
</protein>
<dbReference type="AlphaFoldDB" id="A0A8T2TZA4"/>
<keyword evidence="4" id="KW-1185">Reference proteome</keyword>
<dbReference type="InterPro" id="IPR016092">
    <property type="entry name" value="ATAP"/>
</dbReference>
<sequence length="166" mass="17942">MASLRSLIAAPNTSSQFVTLPYSPSQNVCRLTSSPLVFSRGRLHCVRADSGTEHAIKPAVTLSTKALSHLTKMRADLNKDLCLRIGVRQGGCSGMSYTMDFEERSNIRPDDSIIDHEGFTMVCDPKSLLYLYGMQLDYSDALIGGGFSFSNPNATSTCGCGKSFSA</sequence>
<dbReference type="GO" id="GO:0009570">
    <property type="term" value="C:chloroplast stroma"/>
    <property type="evidence" value="ECO:0007669"/>
    <property type="project" value="TreeGrafter"/>
</dbReference>
<comment type="similarity">
    <text evidence="1">Belongs to the HesB/IscA family. Ycf83 subfamily.</text>
</comment>
<dbReference type="Proteomes" id="UP000825935">
    <property type="component" value="Chromosome 9"/>
</dbReference>
<dbReference type="PANTHER" id="PTHR47265:SF1">
    <property type="entry name" value="IRON-SULFUR ASSEMBLY PROTEIN ISCA, CHLOROPLASTIC"/>
    <property type="match status" value="1"/>
</dbReference>
<dbReference type="NCBIfam" id="TIGR00049">
    <property type="entry name" value="iron-sulfur cluster assembly accessory protein"/>
    <property type="match status" value="1"/>
</dbReference>
<dbReference type="InterPro" id="IPR031108">
    <property type="entry name" value="IscA_plant_cyanobact"/>
</dbReference>
<dbReference type="FunFam" id="2.60.300.12:FF:000008">
    <property type="entry name" value="iron-sulfur assembly protein IscA, chloroplastic"/>
    <property type="match status" value="1"/>
</dbReference>
<dbReference type="GO" id="GO:0051536">
    <property type="term" value="F:iron-sulfur cluster binding"/>
    <property type="evidence" value="ECO:0007669"/>
    <property type="project" value="InterPro"/>
</dbReference>
<name>A0A8T2TZA4_CERRI</name>
<gene>
    <name evidence="3" type="ORF">KP509_09G031900</name>
</gene>
<dbReference type="InterPro" id="IPR017870">
    <property type="entry name" value="FeS_cluster_insertion_CS"/>
</dbReference>
<dbReference type="GO" id="GO:0016226">
    <property type="term" value="P:iron-sulfur cluster assembly"/>
    <property type="evidence" value="ECO:0007669"/>
    <property type="project" value="InterPro"/>
</dbReference>
<dbReference type="PROSITE" id="PS01152">
    <property type="entry name" value="HESB"/>
    <property type="match status" value="1"/>
</dbReference>
<accession>A0A8T2TZA4</accession>
<dbReference type="PANTHER" id="PTHR47265">
    <property type="entry name" value="IRON-SULFUR ASSEMBLY PROTEIN ISCA, CHLOROPLASTIC"/>
    <property type="match status" value="1"/>
</dbReference>
<organism evidence="3 4">
    <name type="scientific">Ceratopteris richardii</name>
    <name type="common">Triangle waterfern</name>
    <dbReference type="NCBI Taxonomy" id="49495"/>
    <lineage>
        <taxon>Eukaryota</taxon>
        <taxon>Viridiplantae</taxon>
        <taxon>Streptophyta</taxon>
        <taxon>Embryophyta</taxon>
        <taxon>Tracheophyta</taxon>
        <taxon>Polypodiopsida</taxon>
        <taxon>Polypodiidae</taxon>
        <taxon>Polypodiales</taxon>
        <taxon>Pteridineae</taxon>
        <taxon>Pteridaceae</taxon>
        <taxon>Parkerioideae</taxon>
        <taxon>Ceratopteris</taxon>
    </lineage>
</organism>
<dbReference type="Pfam" id="PF01521">
    <property type="entry name" value="Fe-S_biosyn"/>
    <property type="match status" value="1"/>
</dbReference>
<dbReference type="Gene3D" id="2.60.300.12">
    <property type="entry name" value="HesB-like domain"/>
    <property type="match status" value="1"/>
</dbReference>
<dbReference type="OMA" id="QTCEPAD"/>
<dbReference type="InterPro" id="IPR000361">
    <property type="entry name" value="ATAP_core_dom"/>
</dbReference>
<proteinExistence type="inferred from homology"/>
<evidence type="ECO:0000259" key="2">
    <source>
        <dbReference type="Pfam" id="PF01521"/>
    </source>
</evidence>
<dbReference type="SUPFAM" id="SSF89360">
    <property type="entry name" value="HesB-like domain"/>
    <property type="match status" value="1"/>
</dbReference>
<dbReference type="OrthoDB" id="333486at2759"/>